<dbReference type="RefSeq" id="WP_149309163.1">
    <property type="nucleotide sequence ID" value="NZ_SRSD01000010.1"/>
</dbReference>
<name>A0A5A9X821_9BACT</name>
<gene>
    <name evidence="1" type="ORF">ET418_15600</name>
</gene>
<organism evidence="1 2">
    <name type="scientific">Oryzomonas rubra</name>
    <dbReference type="NCBI Taxonomy" id="2509454"/>
    <lineage>
        <taxon>Bacteria</taxon>
        <taxon>Pseudomonadati</taxon>
        <taxon>Thermodesulfobacteriota</taxon>
        <taxon>Desulfuromonadia</taxon>
        <taxon>Geobacterales</taxon>
        <taxon>Geobacteraceae</taxon>
        <taxon>Oryzomonas</taxon>
    </lineage>
</organism>
<reference evidence="1 2" key="1">
    <citation type="submission" date="2019-04" db="EMBL/GenBank/DDBJ databases">
        <title>Geobacter ruber sp. nov., ferric-reducing bacteria isolated from paddy soil.</title>
        <authorList>
            <person name="Xu Z."/>
            <person name="Masuda Y."/>
            <person name="Itoh H."/>
            <person name="Senoo K."/>
        </authorList>
    </citation>
    <scope>NUCLEOTIDE SEQUENCE [LARGE SCALE GENOMIC DNA]</scope>
    <source>
        <strain evidence="1 2">Red88</strain>
    </source>
</reference>
<dbReference type="Proteomes" id="UP000324298">
    <property type="component" value="Unassembled WGS sequence"/>
</dbReference>
<comment type="caution">
    <text evidence="1">The sequence shown here is derived from an EMBL/GenBank/DDBJ whole genome shotgun (WGS) entry which is preliminary data.</text>
</comment>
<sequence length="236" mass="26183">MIDKSFLEKVEEMARPVLVESNGRKYSTERLIPVLDPAPDALAMNTLTGLANYLKENVDGLDKSDLMLHVADHDKVMLVSKLDGSFVQRKIYAVAVPFVHSFRFGQWYEHEDFLISLLSQFVQNEAVQSMQKFVSAISEGNVRTFADDGISQEVTAKTGIAKVGPAEVPNPVSLAPFRTFSEVAQPESSFVFRLRSGSDKPQGALFEADGSAWKLEAKKRICTWLQAECPDVAIIL</sequence>
<keyword evidence="2" id="KW-1185">Reference proteome</keyword>
<protein>
    <recommendedName>
        <fullName evidence="3">Phage-related protein</fullName>
    </recommendedName>
</protein>
<dbReference type="EMBL" id="SRSD01000010">
    <property type="protein sequence ID" value="KAA0888803.1"/>
    <property type="molecule type" value="Genomic_DNA"/>
</dbReference>
<evidence type="ECO:0008006" key="3">
    <source>
        <dbReference type="Google" id="ProtNLM"/>
    </source>
</evidence>
<evidence type="ECO:0000313" key="2">
    <source>
        <dbReference type="Proteomes" id="UP000324298"/>
    </source>
</evidence>
<dbReference type="OrthoDB" id="5432268at2"/>
<accession>A0A5A9X821</accession>
<proteinExistence type="predicted"/>
<dbReference type="AlphaFoldDB" id="A0A5A9X821"/>
<evidence type="ECO:0000313" key="1">
    <source>
        <dbReference type="EMBL" id="KAA0888803.1"/>
    </source>
</evidence>